<evidence type="ECO:0000313" key="1">
    <source>
        <dbReference type="EMBL" id="KRN46613.1"/>
    </source>
</evidence>
<keyword evidence="2" id="KW-1185">Reference proteome</keyword>
<dbReference type="RefSeq" id="WP_057745637.1">
    <property type="nucleotide sequence ID" value="NZ_BJLU01000002.1"/>
</dbReference>
<evidence type="ECO:0000313" key="2">
    <source>
        <dbReference type="Proteomes" id="UP000051992"/>
    </source>
</evidence>
<accession>A0A0R2H7Q0</accession>
<dbReference type="EMBL" id="JQBM01000002">
    <property type="protein sequence ID" value="KRN46613.1"/>
    <property type="molecule type" value="Genomic_DNA"/>
</dbReference>
<protein>
    <submittedName>
        <fullName evidence="1">Uncharacterized protein</fullName>
    </submittedName>
</protein>
<sequence>MSGNENLNSEGTIHETLLLVGKENATTLLTKYYGDAMPEKSEHRGRARKAFEALEQVPDYSLVLVYEDENGAIQVLVKNITEKFDKLIKTSFSSNSNDFINNLLNVGKLVDPENEDIYEAFKIEA</sequence>
<proteinExistence type="predicted"/>
<dbReference type="OrthoDB" id="2149669at2"/>
<reference evidence="1 2" key="1">
    <citation type="journal article" date="2015" name="Genome Announc.">
        <title>Expanding the biotechnology potential of lactobacilli through comparative genomics of 213 strains and associated genera.</title>
        <authorList>
            <person name="Sun Z."/>
            <person name="Harris H.M."/>
            <person name="McCann A."/>
            <person name="Guo C."/>
            <person name="Argimon S."/>
            <person name="Zhang W."/>
            <person name="Yang X."/>
            <person name="Jeffery I.B."/>
            <person name="Cooney J.C."/>
            <person name="Kagawa T.F."/>
            <person name="Liu W."/>
            <person name="Song Y."/>
            <person name="Salvetti E."/>
            <person name="Wrobel A."/>
            <person name="Rasinkangas P."/>
            <person name="Parkhill J."/>
            <person name="Rea M.C."/>
            <person name="O'Sullivan O."/>
            <person name="Ritari J."/>
            <person name="Douillard F.P."/>
            <person name="Paul Ross R."/>
            <person name="Yang R."/>
            <person name="Briner A.E."/>
            <person name="Felis G.E."/>
            <person name="de Vos W.M."/>
            <person name="Barrangou R."/>
            <person name="Klaenhammer T.R."/>
            <person name="Caufield P.W."/>
            <person name="Cui Y."/>
            <person name="Zhang H."/>
            <person name="O'Toole P.W."/>
        </authorList>
    </citation>
    <scope>NUCLEOTIDE SEQUENCE [LARGE SCALE GENOMIC DNA]</scope>
    <source>
        <strain evidence="1 2">DSM 20410</strain>
    </source>
</reference>
<name>A0A0R2H7Q0_WEIVI</name>
<gene>
    <name evidence="1" type="ORF">IV50_GL000895</name>
</gene>
<comment type="caution">
    <text evidence="1">The sequence shown here is derived from an EMBL/GenBank/DDBJ whole genome shotgun (WGS) entry which is preliminary data.</text>
</comment>
<dbReference type="Proteomes" id="UP000051992">
    <property type="component" value="Unassembled WGS sequence"/>
</dbReference>
<dbReference type="PATRIC" id="fig|1629.5.peg.903"/>
<organism evidence="1 2">
    <name type="scientific">Weissella viridescens</name>
    <name type="common">Lactobacillus viridescens</name>
    <dbReference type="NCBI Taxonomy" id="1629"/>
    <lineage>
        <taxon>Bacteria</taxon>
        <taxon>Bacillati</taxon>
        <taxon>Bacillota</taxon>
        <taxon>Bacilli</taxon>
        <taxon>Lactobacillales</taxon>
        <taxon>Lactobacillaceae</taxon>
        <taxon>Weissella</taxon>
    </lineage>
</organism>
<dbReference type="AlphaFoldDB" id="A0A0R2H7Q0"/>